<dbReference type="PANTHER" id="PTHR21060">
    <property type="entry name" value="ACETATE KINASE"/>
    <property type="match status" value="1"/>
</dbReference>
<feature type="site" description="Transition state stabilizer" evidence="6">
    <location>
        <position position="140"/>
    </location>
</feature>
<keyword evidence="4 6" id="KW-0418">Kinase</keyword>
<sequence>MKVLTLNPGSSSLKVALLDGDTVAWAWEDDRWDGRAAPDAAFATRPDAVAVRFVHGGDRAHPAVLDDAVLAELAALAPLAPLHQPQALRIAAAVLRRMPDTPVVACFDTAFHAGLPTRARLCAIPRALAEAHGIRRYGFHGLSIAYAVRRAAELLGRPVEEIGVVVAHLGSGTSVTAVEGGASVDTSMGFSPLDGLPGRTRSGALDPAAVFHLLRAGMAPDDLERVLREESGLAGLSGTDGDLRSLLASPHPHAAEAIEVYLHRVRREVAAVRASLTRFDALVLTGGVAEHNPALCADAVAGLEFLGSAPVLAFRAREDVELARQARLAAGERSLR</sequence>
<feature type="active site" description="Proton donor/acceptor" evidence="6">
    <location>
        <position position="108"/>
    </location>
</feature>
<comment type="subcellular location">
    <subcellularLocation>
        <location evidence="6">Cytoplasm</location>
    </subcellularLocation>
</comment>
<keyword evidence="3 6" id="KW-0547">Nucleotide-binding</keyword>
<keyword evidence="2 6" id="KW-0808">Transferase</keyword>
<feature type="binding site" evidence="6">
    <location>
        <position position="52"/>
    </location>
    <ligand>
        <name>substrate</name>
    </ligand>
</feature>
<keyword evidence="9" id="KW-1185">Reference proteome</keyword>
<evidence type="ECO:0000256" key="7">
    <source>
        <dbReference type="RuleBase" id="RU003835"/>
    </source>
</evidence>
<reference evidence="9" key="1">
    <citation type="journal article" date="2019" name="Int. J. Syst. Evol. Microbiol.">
        <title>The Global Catalogue of Microorganisms (GCM) 10K type strain sequencing project: providing services to taxonomists for standard genome sequencing and annotation.</title>
        <authorList>
            <consortium name="The Broad Institute Genomics Platform"/>
            <consortium name="The Broad Institute Genome Sequencing Center for Infectious Disease"/>
            <person name="Wu L."/>
            <person name="Ma J."/>
        </authorList>
    </citation>
    <scope>NUCLEOTIDE SEQUENCE [LARGE SCALE GENOMIC DNA]</scope>
    <source>
        <strain evidence="9">JCM 17695</strain>
    </source>
</reference>
<evidence type="ECO:0000313" key="8">
    <source>
        <dbReference type="EMBL" id="MFC7615425.1"/>
    </source>
</evidence>
<evidence type="ECO:0000256" key="6">
    <source>
        <dbReference type="HAMAP-Rule" id="MF_00020"/>
    </source>
</evidence>
<comment type="similarity">
    <text evidence="1 6 7">Belongs to the acetokinase family.</text>
</comment>
<feature type="binding site" evidence="6">
    <location>
        <begin position="242"/>
        <end position="244"/>
    </location>
    <ligand>
        <name>ATP</name>
        <dbReference type="ChEBI" id="CHEBI:30616"/>
    </ligand>
</feature>
<comment type="subunit">
    <text evidence="6">Homodimer.</text>
</comment>
<evidence type="ECO:0000256" key="4">
    <source>
        <dbReference type="ARBA" id="ARBA00022777"/>
    </source>
</evidence>
<keyword evidence="6" id="KW-0460">Magnesium</keyword>
<keyword evidence="6" id="KW-0963">Cytoplasm</keyword>
<proteinExistence type="inferred from homology"/>
<dbReference type="InterPro" id="IPR004372">
    <property type="entry name" value="Ac/propionate_kinase"/>
</dbReference>
<evidence type="ECO:0000256" key="1">
    <source>
        <dbReference type="ARBA" id="ARBA00008748"/>
    </source>
</evidence>
<evidence type="ECO:0000256" key="2">
    <source>
        <dbReference type="ARBA" id="ARBA00022679"/>
    </source>
</evidence>
<comment type="cofactor">
    <cofactor evidence="6">
        <name>Mg(2+)</name>
        <dbReference type="ChEBI" id="CHEBI:18420"/>
    </cofactor>
    <cofactor evidence="6">
        <name>Mn(2+)</name>
        <dbReference type="ChEBI" id="CHEBI:29035"/>
    </cofactor>
    <text evidence="6">Mg(2+). Can also accept Mn(2+).</text>
</comment>
<name>A0ABW2TNR8_9PSEU</name>
<comment type="function">
    <text evidence="6">Catalyzes the formation of acetyl phosphate from acetate and ATP. Can also catalyze the reverse reaction.</text>
</comment>
<keyword evidence="5 6" id="KW-0067">ATP-binding</keyword>
<dbReference type="PRINTS" id="PR00471">
    <property type="entry name" value="ACETATEKNASE"/>
</dbReference>
<dbReference type="PANTHER" id="PTHR21060:SF15">
    <property type="entry name" value="ACETATE KINASE-RELATED"/>
    <property type="match status" value="1"/>
</dbReference>
<comment type="pathway">
    <text evidence="6">Metabolic intermediate biosynthesis; acetyl-CoA biosynthesis; acetyl-CoA from acetate: step 1/2.</text>
</comment>
<gene>
    <name evidence="6" type="primary">ackA</name>
    <name evidence="8" type="ORF">ACFQV2_19895</name>
</gene>
<dbReference type="EMBL" id="JBHTEY010000004">
    <property type="protein sequence ID" value="MFC7615425.1"/>
    <property type="molecule type" value="Genomic_DNA"/>
</dbReference>
<dbReference type="PROSITE" id="PS01076">
    <property type="entry name" value="ACETATE_KINASE_2"/>
    <property type="match status" value="1"/>
</dbReference>
<dbReference type="InterPro" id="IPR043129">
    <property type="entry name" value="ATPase_NBD"/>
</dbReference>
<evidence type="ECO:0000313" key="9">
    <source>
        <dbReference type="Proteomes" id="UP001596512"/>
    </source>
</evidence>
<dbReference type="HAMAP" id="MF_00020">
    <property type="entry name" value="Acetate_kinase"/>
    <property type="match status" value="1"/>
</dbReference>
<comment type="caution">
    <text evidence="6">Lacks conserved residue(s) required for the propagation of feature annotation.</text>
</comment>
<evidence type="ECO:0000256" key="5">
    <source>
        <dbReference type="ARBA" id="ARBA00022840"/>
    </source>
</evidence>
<organism evidence="8 9">
    <name type="scientific">Actinokineospora soli</name>
    <dbReference type="NCBI Taxonomy" id="1048753"/>
    <lineage>
        <taxon>Bacteria</taxon>
        <taxon>Bacillati</taxon>
        <taxon>Actinomycetota</taxon>
        <taxon>Actinomycetes</taxon>
        <taxon>Pseudonocardiales</taxon>
        <taxon>Pseudonocardiaceae</taxon>
        <taxon>Actinokineospora</taxon>
    </lineage>
</organism>
<evidence type="ECO:0000256" key="3">
    <source>
        <dbReference type="ARBA" id="ARBA00022741"/>
    </source>
</evidence>
<dbReference type="SUPFAM" id="SSF53067">
    <property type="entry name" value="Actin-like ATPase domain"/>
    <property type="match status" value="2"/>
</dbReference>
<comment type="caution">
    <text evidence="8">The sequence shown here is derived from an EMBL/GenBank/DDBJ whole genome shotgun (WGS) entry which is preliminary data.</text>
</comment>
<comment type="catalytic activity">
    <reaction evidence="6">
        <text>acetate + ATP = acetyl phosphate + ADP</text>
        <dbReference type="Rhea" id="RHEA:11352"/>
        <dbReference type="ChEBI" id="CHEBI:22191"/>
        <dbReference type="ChEBI" id="CHEBI:30089"/>
        <dbReference type="ChEBI" id="CHEBI:30616"/>
        <dbReference type="ChEBI" id="CHEBI:456216"/>
        <dbReference type="EC" id="2.7.2.1"/>
    </reaction>
</comment>
<dbReference type="Pfam" id="PF00871">
    <property type="entry name" value="Acetate_kinase"/>
    <property type="match status" value="1"/>
</dbReference>
<dbReference type="PROSITE" id="PS01075">
    <property type="entry name" value="ACETATE_KINASE_1"/>
    <property type="match status" value="1"/>
</dbReference>
<protein>
    <recommendedName>
        <fullName evidence="6">Acetate kinase</fullName>
        <ecNumber evidence="6">2.7.2.1</ecNumber>
    </recommendedName>
    <alternativeName>
        <fullName evidence="6">Acetokinase</fullName>
    </alternativeName>
</protein>
<dbReference type="GO" id="GO:0016301">
    <property type="term" value="F:kinase activity"/>
    <property type="evidence" value="ECO:0007669"/>
    <property type="project" value="UniProtKB-KW"/>
</dbReference>
<dbReference type="InterPro" id="IPR000890">
    <property type="entry name" value="Aliphatic_acid_kin_short-chain"/>
</dbReference>
<dbReference type="Gene3D" id="3.30.420.40">
    <property type="match status" value="2"/>
</dbReference>
<feature type="binding site" evidence="6">
    <location>
        <begin position="168"/>
        <end position="172"/>
    </location>
    <ligand>
        <name>ATP</name>
        <dbReference type="ChEBI" id="CHEBI:30616"/>
    </ligand>
</feature>
<keyword evidence="6" id="KW-0479">Metal-binding</keyword>
<feature type="site" description="Transition state stabilizer" evidence="6">
    <location>
        <position position="201"/>
    </location>
</feature>
<dbReference type="Proteomes" id="UP001596512">
    <property type="component" value="Unassembled WGS sequence"/>
</dbReference>
<dbReference type="InterPro" id="IPR023865">
    <property type="entry name" value="Aliphatic_acid_kinase_CS"/>
</dbReference>
<accession>A0ABW2TNR8</accession>
<dbReference type="EC" id="2.7.2.1" evidence="6"/>